<evidence type="ECO:0000313" key="3">
    <source>
        <dbReference type="EMBL" id="GAA0820438.1"/>
    </source>
</evidence>
<feature type="domain" description="Ice-binding protein C-terminal" evidence="2">
    <location>
        <begin position="172"/>
        <end position="193"/>
    </location>
</feature>
<dbReference type="InterPro" id="IPR013424">
    <property type="entry name" value="Ice-binding_C"/>
</dbReference>
<dbReference type="EMBL" id="BAAAFA010000009">
    <property type="protein sequence ID" value="GAA0820438.1"/>
    <property type="molecule type" value="Genomic_DNA"/>
</dbReference>
<reference evidence="4" key="1">
    <citation type="journal article" date="2019" name="Int. J. Syst. Evol. Microbiol.">
        <title>The Global Catalogue of Microorganisms (GCM) 10K type strain sequencing project: providing services to taxonomists for standard genome sequencing and annotation.</title>
        <authorList>
            <consortium name="The Broad Institute Genomics Platform"/>
            <consortium name="The Broad Institute Genome Sequencing Center for Infectious Disease"/>
            <person name="Wu L."/>
            <person name="Ma J."/>
        </authorList>
    </citation>
    <scope>NUCLEOTIDE SEQUENCE [LARGE SCALE GENOMIC DNA]</scope>
    <source>
        <strain evidence="4">JCM 15608</strain>
    </source>
</reference>
<evidence type="ECO:0000313" key="4">
    <source>
        <dbReference type="Proteomes" id="UP001500021"/>
    </source>
</evidence>
<evidence type="ECO:0000256" key="1">
    <source>
        <dbReference type="SAM" id="SignalP"/>
    </source>
</evidence>
<evidence type="ECO:0000259" key="2">
    <source>
        <dbReference type="Pfam" id="PF07589"/>
    </source>
</evidence>
<dbReference type="NCBIfam" id="TIGR02595">
    <property type="entry name" value="PEP_CTERM"/>
    <property type="match status" value="1"/>
</dbReference>
<accession>A0ABP3WI91</accession>
<dbReference type="Pfam" id="PF07589">
    <property type="entry name" value="PEP-CTERM"/>
    <property type="match status" value="1"/>
</dbReference>
<keyword evidence="4" id="KW-1185">Reference proteome</keyword>
<gene>
    <name evidence="3" type="ORF">GCM10009111_25880</name>
</gene>
<keyword evidence="1" id="KW-0732">Signal</keyword>
<dbReference type="Proteomes" id="UP001500021">
    <property type="component" value="Unassembled WGS sequence"/>
</dbReference>
<feature type="signal peptide" evidence="1">
    <location>
        <begin position="1"/>
        <end position="21"/>
    </location>
</feature>
<dbReference type="RefSeq" id="WP_343817972.1">
    <property type="nucleotide sequence ID" value="NZ_BAAAFA010000009.1"/>
</dbReference>
<sequence>MKFNAIAFTVLMVIFSSFANATLIDNTNYFTDTDSGHDWLKLSETVNYSYNDILIQLQAGGDFYGWELATFDNVFELFDNAGGDSAYKTATHSTSNNVMNAILQPLFGYTNAVNQTWFHVKDFTPGGVTSGFILYEGTGRVSKHKDGYSHAYMEYDFIGTALRRISTQQQVSIPEPSTIAILVLGMIGLASRRFIK</sequence>
<proteinExistence type="predicted"/>
<name>A0ABP3WI91_9GAMM</name>
<feature type="chain" id="PRO_5045436764" description="Ice-binding protein C-terminal domain-containing protein" evidence="1">
    <location>
        <begin position="22"/>
        <end position="196"/>
    </location>
</feature>
<protein>
    <recommendedName>
        <fullName evidence="2">Ice-binding protein C-terminal domain-containing protein</fullName>
    </recommendedName>
</protein>
<comment type="caution">
    <text evidence="3">The sequence shown here is derived from an EMBL/GenBank/DDBJ whole genome shotgun (WGS) entry which is preliminary data.</text>
</comment>
<organism evidence="3 4">
    <name type="scientific">Colwellia asteriadis</name>
    <dbReference type="NCBI Taxonomy" id="517723"/>
    <lineage>
        <taxon>Bacteria</taxon>
        <taxon>Pseudomonadati</taxon>
        <taxon>Pseudomonadota</taxon>
        <taxon>Gammaproteobacteria</taxon>
        <taxon>Alteromonadales</taxon>
        <taxon>Colwelliaceae</taxon>
        <taxon>Colwellia</taxon>
    </lineage>
</organism>